<organism evidence="1 2">
    <name type="scientific">Acaryochloris thomasi RCC1774</name>
    <dbReference type="NCBI Taxonomy" id="1764569"/>
    <lineage>
        <taxon>Bacteria</taxon>
        <taxon>Bacillati</taxon>
        <taxon>Cyanobacteriota</taxon>
        <taxon>Cyanophyceae</taxon>
        <taxon>Acaryochloridales</taxon>
        <taxon>Acaryochloridaceae</taxon>
        <taxon>Acaryochloris</taxon>
        <taxon>Acaryochloris thomasi</taxon>
    </lineage>
</organism>
<dbReference type="AlphaFoldDB" id="A0A2W1JMJ2"/>
<dbReference type="Proteomes" id="UP000248857">
    <property type="component" value="Unassembled WGS sequence"/>
</dbReference>
<keyword evidence="2" id="KW-1185">Reference proteome</keyword>
<name>A0A2W1JMJ2_9CYAN</name>
<evidence type="ECO:0000313" key="1">
    <source>
        <dbReference type="EMBL" id="PZD74426.1"/>
    </source>
</evidence>
<accession>A0A2W1JMJ2</accession>
<evidence type="ECO:0000313" key="2">
    <source>
        <dbReference type="Proteomes" id="UP000248857"/>
    </source>
</evidence>
<proteinExistence type="predicted"/>
<reference evidence="1 2" key="1">
    <citation type="journal article" date="2018" name="Sci. Rep.">
        <title>A novel species of the marine cyanobacterium Acaryochloris with a unique pigment content and lifestyle.</title>
        <authorList>
            <person name="Partensky F."/>
            <person name="Six C."/>
            <person name="Ratin M."/>
            <person name="Garczarek L."/>
            <person name="Vaulot D."/>
            <person name="Probert I."/>
            <person name="Calteau A."/>
            <person name="Gourvil P."/>
            <person name="Marie D."/>
            <person name="Grebert T."/>
            <person name="Bouchier C."/>
            <person name="Le Panse S."/>
            <person name="Gachenot M."/>
            <person name="Rodriguez F."/>
            <person name="Garrido J.L."/>
        </authorList>
    </citation>
    <scope>NUCLEOTIDE SEQUENCE [LARGE SCALE GENOMIC DNA]</scope>
    <source>
        <strain evidence="1 2">RCC1774</strain>
    </source>
</reference>
<gene>
    <name evidence="1" type="ORF">C1752_01274</name>
</gene>
<sequence>MTAANYSINGLTGGNIISRNFHLGVEWLSFCLSLQLAFRWHLVFFTCPIFNPVFACWLRNGDTLALLEFWLHTPMDS</sequence>
<comment type="caution">
    <text evidence="1">The sequence shown here is derived from an EMBL/GenBank/DDBJ whole genome shotgun (WGS) entry which is preliminary data.</text>
</comment>
<protein>
    <submittedName>
        <fullName evidence="1">Uncharacterized protein</fullName>
    </submittedName>
</protein>
<dbReference type="EMBL" id="PQWO01000003">
    <property type="protein sequence ID" value="PZD74426.1"/>
    <property type="molecule type" value="Genomic_DNA"/>
</dbReference>